<protein>
    <submittedName>
        <fullName evidence="5">Transposon protein-like</fullName>
    </submittedName>
</protein>
<reference evidence="5" key="1">
    <citation type="journal article" date="1997" name="DNA Res.">
        <title>Structural analysis of Arabidopsis thaliana chromosome 5. II. Sequence features of the regions of 1,044,062 bp covered by thirteen physically assigned P1 clones.</title>
        <authorList>
            <person name="Kotani H."/>
            <person name="Nakamura Y."/>
            <person name="Sato S."/>
            <person name="Kaneko T."/>
            <person name="Asamizu E."/>
            <person name="Miyajima N."/>
            <person name="Tabata S."/>
        </authorList>
    </citation>
    <scope>NUCLEOTIDE SEQUENCE [LARGE SCALE GENOMIC DNA]</scope>
</reference>
<evidence type="ECO:0000313" key="5">
    <source>
        <dbReference type="EMBL" id="BAB09502.1"/>
    </source>
</evidence>
<reference key="2">
    <citation type="journal article" date="2000" name="Nature">
        <title>Sequence and analysis of chromosome 5 of the plant Arabidopsis thaliana.</title>
        <authorList>
            <consortium name="Kazusa DNA Research Institute"/>
            <consortium name="Cold Spring Harbor and Washington University in St Louis Sequencing Consortium"/>
            <consortium name="European Union Arabidopsis Genome Sequencing Consortium"/>
            <person name="Tabata S."/>
            <person name="Kaneko T."/>
            <person name="Nakamura Y."/>
            <person name="Kotani H."/>
            <person name="Kato T."/>
            <person name="Asamizu E."/>
            <person name="Miyajima N."/>
            <person name="Sasamoto S."/>
            <person name="Kimura T."/>
            <person name="Hosouchi T."/>
            <person name="Kawashima K."/>
            <person name="Kohara M."/>
            <person name="Matsumoto M."/>
            <person name="Matsuno A."/>
            <person name="Muraki A."/>
            <person name="Nakayama S."/>
            <person name="Nakazaki N."/>
            <person name="Naruo K."/>
            <person name="Okumura S."/>
            <person name="Shinpo S."/>
            <person name="Takeuchi C."/>
            <person name="Wada T."/>
            <person name="Watanabe A."/>
            <person name="Yamada M."/>
            <person name="Yasuda M."/>
            <person name="Sato S."/>
            <person name="de la Bastide M."/>
            <person name="Huang E."/>
            <person name="Spiegel L."/>
            <person name="Gnoj L."/>
            <person name="O'Shaughnessy A."/>
            <person name="Preston R."/>
            <person name="Habermann K."/>
            <person name="Murray J."/>
            <person name="Johnson D."/>
            <person name="Rohlfing T."/>
            <person name="Nelson J."/>
            <person name="Stoneking T."/>
            <person name="Pepin K."/>
            <person name="Spieth J."/>
            <person name="Sekhon M."/>
            <person name="Armstrong J."/>
            <person name="Becker M."/>
            <person name="Belter E."/>
            <person name="Cordum H."/>
            <person name="Cordes M."/>
            <person name="Courtney L."/>
            <person name="Courtney W."/>
            <person name="Dante M."/>
            <person name="Du H."/>
            <person name="Edwards J."/>
            <person name="Fryman J."/>
            <person name="Haakensen B."/>
            <person name="Lamar E."/>
            <person name="Latreille P."/>
            <person name="Leonard S."/>
            <person name="Meyer R."/>
            <person name="Mulvaney E."/>
            <person name="Ozersky P."/>
            <person name="Riley A."/>
            <person name="Strowmatt C."/>
            <person name="Wagner-McPherson C."/>
            <person name="Wollam A."/>
            <person name="Yoakum M."/>
            <person name="Bell M."/>
            <person name="Dedhia N."/>
            <person name="Parnell L."/>
            <person name="Shah R."/>
            <person name="Rodriguez M."/>
            <person name="See L.H."/>
            <person name="Vil D."/>
            <person name="Baker J."/>
            <person name="Kirchoff K."/>
            <person name="Toth K."/>
            <person name="King L."/>
            <person name="Bahret A."/>
            <person name="Miller B."/>
            <person name="Marra M."/>
            <person name="Martienssen R."/>
            <person name="McCombie W.R."/>
            <person name="Wilson R.K."/>
            <person name="Murphy G."/>
            <person name="Bancroft I."/>
            <person name="Volckaert G."/>
            <person name="Wambutt R."/>
            <person name="Dusterhoft A."/>
            <person name="Stiekema W."/>
            <person name="Pohl T."/>
            <person name="Entian K.D."/>
            <person name="Terryn N."/>
            <person name="Hartley N."/>
            <person name="Bent E."/>
            <person name="Johnson S."/>
            <person name="Langham S.A."/>
            <person name="McCullagh B."/>
            <person name="Robben J."/>
            <person name="Grymonprez B."/>
            <person name="Zimmermann W."/>
            <person name="Ramsperger U."/>
            <person name="Wedler H."/>
            <person name="Balke K."/>
            <person name="Wedler E."/>
            <person name="Peters S."/>
            <person name="van Staveren M."/>
            <person name="Dirkse W."/>
            <person name="Mooijman P."/>
            <person name="Lankhorst R.K."/>
            <person name="Weitzenegger T."/>
            <person name="Bothe G."/>
            <person name="Rose M."/>
            <person name="Hauf J."/>
            <person name="Berneiser S."/>
            <person name="Hempel S."/>
            <person name="Feldpausch M."/>
            <person name="Lamberth S."/>
            <person name="Villarroel R."/>
            <person name="Gielen J."/>
            <person name="Ardiles W."/>
            <person name="Bents O."/>
            <person name="Lemcke K."/>
            <person name="Kolesov G."/>
            <person name="Mayer K."/>
            <person name="Rudd S."/>
            <person name="Schoof H."/>
            <person name="Schueller C."/>
            <person name="Zaccaria P."/>
            <person name="Mewes H.W."/>
            <person name="Bevan M."/>
            <person name="Fransz P."/>
        </authorList>
    </citation>
    <scope>NUCLEOTIDE SEQUENCE [LARGE SCALE GENOMIC DNA]</scope>
    <source>
        <strain>cv. Columbia</strain>
    </source>
</reference>
<feature type="region of interest" description="Disordered" evidence="1">
    <location>
        <begin position="1054"/>
        <end position="1089"/>
    </location>
</feature>
<dbReference type="EMBL" id="AB006705">
    <property type="protein sequence ID" value="BAB09502.1"/>
    <property type="molecule type" value="Genomic_DNA"/>
</dbReference>
<feature type="domain" description="DUF4218" evidence="3">
    <location>
        <begin position="699"/>
        <end position="808"/>
    </location>
</feature>
<dbReference type="PANTHER" id="PTHR10775:SF182">
    <property type="entry name" value="TRANSPOSON, EN_SPM-LIKE, TRANSPOSASE-ASSOCIATED DOMAIN PROTEIN-RELATED"/>
    <property type="match status" value="1"/>
</dbReference>
<evidence type="ECO:0000256" key="1">
    <source>
        <dbReference type="SAM" id="MobiDB-lite"/>
    </source>
</evidence>
<dbReference type="Pfam" id="PF13960">
    <property type="entry name" value="DUF4218"/>
    <property type="match status" value="1"/>
</dbReference>
<dbReference type="Pfam" id="PF13952">
    <property type="entry name" value="DUF4216"/>
    <property type="match status" value="1"/>
</dbReference>
<name>Q9FN97_ARATH</name>
<dbReference type="InterPro" id="IPR029480">
    <property type="entry name" value="Transpos_assoc"/>
</dbReference>
<proteinExistence type="predicted"/>
<organism evidence="5">
    <name type="scientific">Arabidopsis thaliana</name>
    <name type="common">Mouse-ear cress</name>
    <dbReference type="NCBI Taxonomy" id="3702"/>
    <lineage>
        <taxon>Eukaryota</taxon>
        <taxon>Viridiplantae</taxon>
        <taxon>Streptophyta</taxon>
        <taxon>Embryophyta</taxon>
        <taxon>Tracheophyta</taxon>
        <taxon>Spermatophyta</taxon>
        <taxon>Magnoliopsida</taxon>
        <taxon>eudicotyledons</taxon>
        <taxon>Gunneridae</taxon>
        <taxon>Pentapetalae</taxon>
        <taxon>rosids</taxon>
        <taxon>malvids</taxon>
        <taxon>Brassicales</taxon>
        <taxon>Brassicaceae</taxon>
        <taxon>Camelineae</taxon>
        <taxon>Arabidopsis</taxon>
    </lineage>
</organism>
<evidence type="ECO:0000259" key="4">
    <source>
        <dbReference type="Pfam" id="PF13963"/>
    </source>
</evidence>
<dbReference type="InterPro" id="IPR004242">
    <property type="entry name" value="Transposase_21"/>
</dbReference>
<dbReference type="AlphaFoldDB" id="Q9FN97"/>
<dbReference type="PANTHER" id="PTHR10775">
    <property type="entry name" value="OS08G0208400 PROTEIN"/>
    <property type="match status" value="1"/>
</dbReference>
<accession>Q9FN97</accession>
<feature type="domain" description="Transposase-associated" evidence="4">
    <location>
        <begin position="11"/>
        <end position="92"/>
    </location>
</feature>
<feature type="compositionally biased region" description="Acidic residues" evidence="1">
    <location>
        <begin position="1057"/>
        <end position="1089"/>
    </location>
</feature>
<feature type="domain" description="DUF4216" evidence="2">
    <location>
        <begin position="976"/>
        <end position="1033"/>
    </location>
</feature>
<dbReference type="Pfam" id="PF13963">
    <property type="entry name" value="Transpos_assoc"/>
    <property type="match status" value="1"/>
</dbReference>
<dbReference type="InterPro" id="IPR025312">
    <property type="entry name" value="DUF4216"/>
</dbReference>
<evidence type="ECO:0000259" key="2">
    <source>
        <dbReference type="Pfam" id="PF13952"/>
    </source>
</evidence>
<evidence type="ECO:0000259" key="3">
    <source>
        <dbReference type="Pfam" id="PF13960"/>
    </source>
</evidence>
<sequence length="1089" mass="126630">MSSNRNIYAERHWMYERIDPTTNRVSQAFYEGLDNFLKFAKSQPLFLENKKLFCPCIKCGNGGRQQEEHIVATHLFNKGFMLNYWVWTSHGEDYNMLINNNSEEDTVRFESHTEPVDPYVEMVSDAFGSTESEFDQMREEDPNFEAKKFYDILDAAKQPIYDGCKEGLSKLSLAARLMSLKTDNNLSQNCMDSIAQIMQEYLPEGNNSPKSYYEIKKLMRSLGLPYQKIDVCQDNCMIFWKETEKEEYCLFCKKDRYRPTQKIGQKSIPYRQMFYLPIADRLKRLYQSHNTAKHMRWHAEHLASDGEMGHPSDGEAWKHFHKVHPDFASKPRNVYLGLCTDGFNPFGMSGHNYSLWPVILTPYNLPPEMCMKQEFMFLTILVPGPNHPKRSLDIFLQPLIEELKDLWVNGVEAYDISTKQNFLLKVVLMWTISDFPAYGMLSGWTTHGRLACPYCSDQTGAFWLKNGRKTCWFDCHRCFLPVNHSYRGNKKDFKKGKVVEDSKPEILTGEELYNEVCCLPKTVDCGGNHGRLEGYGKTHNWHKQSILWELSYWKDLKLRHNLDVMHIEKNVLDNFIKTLLNVQGKTKDNIKSRLDLQENCNRKDLHLTPEGKAPIPKFRLKPDAKEIFLRWLEKDVKFSDGYSSSLANCVDLPGRKLTGMKSHDCHVLMQRLFPIAFAELMDKSVHDALSSVSLFFRDLCARTIHKDGIEMLQKNICMVLCNLEKIFPPSFFDVMEHLLIHLPHEASLGGPVQFRWMYCFERYMGHLKKKVKNKAKVEGSIVEQYINEEISTFCTYYFDRHIKTKNRAGDRHYDGGNQEDTHEFDGVPDIFSQAGRDSGKESEIWLQDKDYHIAHRYILRNCDQLRPFERLFDESLIAANPGISEKDLNELREKQYSSWLKKYDNSYPEWLLSIVHGPMVKVTCWPMYFCRGYIFHTYDHGKNKKNANYGVCVKGTTSSSSNEEADFYGILREIYELHYPGHVDLKVVVFKCDWYDSKVGRGIRRNKSGIIDINAKRHYEEYDPFVLASQADQHDNDDSIVEVDSLQIETLSYLDAQPEDLDDPVVEAEDGSDAEDGNSDIELTSDESE</sequence>
<dbReference type="Pfam" id="PF02992">
    <property type="entry name" value="Transposase_21"/>
    <property type="match status" value="1"/>
</dbReference>
<dbReference type="InterPro" id="IPR025452">
    <property type="entry name" value="DUF4218"/>
</dbReference>